<keyword evidence="3" id="KW-0969">Cilium</keyword>
<accession>A0A2T5J407</accession>
<keyword evidence="3" id="KW-0282">Flagellum</keyword>
<sequence length="237" mass="26201">MRVSGVAVYGLLIASLSSVTFAANVSSLYVDDVTAQMDRSFEVSNDSDTTEYISLVVEKRVDTADGKVTTNAMTDLAQQEVLVSPAYFVLPPKSKQVVRITPLVDKGDEEKLYYVAVKPKLPPVKSEEMKLAVRMISAYKVLYLLRPKNPVVDYQLTAHKQEGIKLVNKGNTSILLNSIYACPAKDTPTKDCTPLQGQRVSPQSTRLIKHQQPSTQGFSIELQLAGSIKRLWLPLEN</sequence>
<dbReference type="InterPro" id="IPR013783">
    <property type="entry name" value="Ig-like_fold"/>
</dbReference>
<dbReference type="GO" id="GO:0030288">
    <property type="term" value="C:outer membrane-bounded periplasmic space"/>
    <property type="evidence" value="ECO:0007669"/>
    <property type="project" value="InterPro"/>
</dbReference>
<proteinExistence type="predicted"/>
<gene>
    <name evidence="3" type="ORF">C8N29_101405</name>
</gene>
<dbReference type="PANTHER" id="PTHR30251">
    <property type="entry name" value="PILUS ASSEMBLY CHAPERONE"/>
    <property type="match status" value="1"/>
</dbReference>
<comment type="caution">
    <text evidence="3">The sequence shown here is derived from an EMBL/GenBank/DDBJ whole genome shotgun (WGS) entry which is preliminary data.</text>
</comment>
<evidence type="ECO:0000256" key="1">
    <source>
        <dbReference type="SAM" id="SignalP"/>
    </source>
</evidence>
<evidence type="ECO:0000259" key="2">
    <source>
        <dbReference type="Pfam" id="PF00345"/>
    </source>
</evidence>
<evidence type="ECO:0000313" key="3">
    <source>
        <dbReference type="EMBL" id="PTQ91332.1"/>
    </source>
</evidence>
<dbReference type="InterPro" id="IPR008962">
    <property type="entry name" value="PapD-like_sf"/>
</dbReference>
<dbReference type="AlphaFoldDB" id="A0A2T5J407"/>
<organism evidence="3 4">
    <name type="scientific">Agitococcus lubricus</name>
    <dbReference type="NCBI Taxonomy" id="1077255"/>
    <lineage>
        <taxon>Bacteria</taxon>
        <taxon>Pseudomonadati</taxon>
        <taxon>Pseudomonadota</taxon>
        <taxon>Gammaproteobacteria</taxon>
        <taxon>Moraxellales</taxon>
        <taxon>Moraxellaceae</taxon>
        <taxon>Agitococcus</taxon>
    </lineage>
</organism>
<dbReference type="GO" id="GO:0071555">
    <property type="term" value="P:cell wall organization"/>
    <property type="evidence" value="ECO:0007669"/>
    <property type="project" value="InterPro"/>
</dbReference>
<reference evidence="3 4" key="1">
    <citation type="submission" date="2018-04" db="EMBL/GenBank/DDBJ databases">
        <title>Genomic Encyclopedia of Archaeal and Bacterial Type Strains, Phase II (KMG-II): from individual species to whole genera.</title>
        <authorList>
            <person name="Goeker M."/>
        </authorList>
    </citation>
    <scope>NUCLEOTIDE SEQUENCE [LARGE SCALE GENOMIC DNA]</scope>
    <source>
        <strain evidence="3 4">DSM 5822</strain>
    </source>
</reference>
<dbReference type="EMBL" id="QAON01000001">
    <property type="protein sequence ID" value="PTQ91332.1"/>
    <property type="molecule type" value="Genomic_DNA"/>
</dbReference>
<protein>
    <submittedName>
        <fullName evidence="3">Pili/flagellar assembly PapD-like chaperone</fullName>
    </submittedName>
</protein>
<dbReference type="RefSeq" id="WP_107864345.1">
    <property type="nucleotide sequence ID" value="NZ_QAON01000001.1"/>
</dbReference>
<name>A0A2T5J407_9GAMM</name>
<dbReference type="InterPro" id="IPR016147">
    <property type="entry name" value="Pili_assmbl_chaperone_N"/>
</dbReference>
<feature type="domain" description="Pili assembly chaperone N-terminal" evidence="2">
    <location>
        <begin position="38"/>
        <end position="148"/>
    </location>
</feature>
<dbReference type="Pfam" id="PF00345">
    <property type="entry name" value="PapD_N"/>
    <property type="match status" value="1"/>
</dbReference>
<keyword evidence="4" id="KW-1185">Reference proteome</keyword>
<dbReference type="PANTHER" id="PTHR30251:SF4">
    <property type="entry name" value="SLR1668 PROTEIN"/>
    <property type="match status" value="1"/>
</dbReference>
<feature type="chain" id="PRO_5015606979" evidence="1">
    <location>
        <begin position="23"/>
        <end position="237"/>
    </location>
</feature>
<dbReference type="Gene3D" id="2.60.40.10">
    <property type="entry name" value="Immunoglobulins"/>
    <property type="match status" value="1"/>
</dbReference>
<dbReference type="Proteomes" id="UP000244223">
    <property type="component" value="Unassembled WGS sequence"/>
</dbReference>
<keyword evidence="3" id="KW-0966">Cell projection</keyword>
<evidence type="ECO:0000313" key="4">
    <source>
        <dbReference type="Proteomes" id="UP000244223"/>
    </source>
</evidence>
<dbReference type="InterPro" id="IPR050643">
    <property type="entry name" value="Periplasmic_pilus_chap"/>
</dbReference>
<feature type="signal peptide" evidence="1">
    <location>
        <begin position="1"/>
        <end position="22"/>
    </location>
</feature>
<dbReference type="SUPFAM" id="SSF49354">
    <property type="entry name" value="PapD-like"/>
    <property type="match status" value="1"/>
</dbReference>
<keyword evidence="1" id="KW-0732">Signal</keyword>